<name>A0A8S1JDL9_9CHLO</name>
<feature type="non-terminal residue" evidence="2">
    <location>
        <position position="63"/>
    </location>
</feature>
<dbReference type="Proteomes" id="UP000708148">
    <property type="component" value="Unassembled WGS sequence"/>
</dbReference>
<gene>
    <name evidence="2" type="ORF">OSTQU699_LOCUS9101</name>
</gene>
<dbReference type="AlphaFoldDB" id="A0A8S1JDL9"/>
<comment type="caution">
    <text evidence="2">The sequence shown here is derived from an EMBL/GenBank/DDBJ whole genome shotgun (WGS) entry which is preliminary data.</text>
</comment>
<organism evidence="2 3">
    <name type="scientific">Ostreobium quekettii</name>
    <dbReference type="NCBI Taxonomy" id="121088"/>
    <lineage>
        <taxon>Eukaryota</taxon>
        <taxon>Viridiplantae</taxon>
        <taxon>Chlorophyta</taxon>
        <taxon>core chlorophytes</taxon>
        <taxon>Ulvophyceae</taxon>
        <taxon>TCBD clade</taxon>
        <taxon>Bryopsidales</taxon>
        <taxon>Ostreobineae</taxon>
        <taxon>Ostreobiaceae</taxon>
        <taxon>Ostreobium</taxon>
    </lineage>
</organism>
<proteinExistence type="predicted"/>
<evidence type="ECO:0000313" key="2">
    <source>
        <dbReference type="EMBL" id="CAD7703741.1"/>
    </source>
</evidence>
<evidence type="ECO:0000259" key="1">
    <source>
        <dbReference type="Pfam" id="PF15801"/>
    </source>
</evidence>
<accession>A0A8S1JDL9</accession>
<dbReference type="Gene3D" id="6.10.140.2220">
    <property type="match status" value="1"/>
</dbReference>
<dbReference type="EMBL" id="CAJHUC010002387">
    <property type="protein sequence ID" value="CAD7703741.1"/>
    <property type="molecule type" value="Genomic_DNA"/>
</dbReference>
<keyword evidence="3" id="KW-1185">Reference proteome</keyword>
<feature type="domain" description="C6H2-type" evidence="1">
    <location>
        <begin position="15"/>
        <end position="52"/>
    </location>
</feature>
<protein>
    <recommendedName>
        <fullName evidence="1">C6H2-type domain-containing protein</fullName>
    </recommendedName>
</protein>
<evidence type="ECO:0000313" key="3">
    <source>
        <dbReference type="Proteomes" id="UP000708148"/>
    </source>
</evidence>
<dbReference type="InterPro" id="IPR031615">
    <property type="entry name" value="Zfn-C6H2"/>
</dbReference>
<reference evidence="2" key="1">
    <citation type="submission" date="2020-12" db="EMBL/GenBank/DDBJ databases">
        <authorList>
            <person name="Iha C."/>
        </authorList>
    </citation>
    <scope>NUCLEOTIDE SEQUENCE</scope>
</reference>
<dbReference type="Pfam" id="PF15801">
    <property type="entry name" value="zf-C6H2"/>
    <property type="match status" value="1"/>
</dbReference>
<sequence>MAEDASPSESGACAMCSAESSVQCLICLRRGARPAPTFCGSACYREHWKTHRGGGGDGMSPSS</sequence>